<evidence type="ECO:0000313" key="3">
    <source>
        <dbReference type="Proteomes" id="UP000244874"/>
    </source>
</evidence>
<dbReference type="Proteomes" id="UP000244874">
    <property type="component" value="Unassembled WGS sequence"/>
</dbReference>
<sequence>MAGVSNYVLVQTLQQLQRVIGGPADLLGGAEPHCPDDGQGMVIAFNAAFIAVALLFVVAVPLLVCIKMVLARGPRGAKTALASIEPGLSVTFRR</sequence>
<reference evidence="2 3" key="1">
    <citation type="submission" date="2018-04" db="EMBL/GenBank/DDBJ databases">
        <authorList>
            <person name="Go L.Y."/>
            <person name="Mitchell J.A."/>
        </authorList>
    </citation>
    <scope>NUCLEOTIDE SEQUENCE [LARGE SCALE GENOMIC DNA]</scope>
    <source>
        <strain evidence="2 3">KCJK7865</strain>
    </source>
</reference>
<protein>
    <submittedName>
        <fullName evidence="2">Uncharacterized protein</fullName>
    </submittedName>
</protein>
<name>A0A2R7UT56_PSEDL</name>
<dbReference type="EMBL" id="QANO01000070">
    <property type="protein sequence ID" value="PTU53789.1"/>
    <property type="molecule type" value="Genomic_DNA"/>
</dbReference>
<evidence type="ECO:0000256" key="1">
    <source>
        <dbReference type="SAM" id="Phobius"/>
    </source>
</evidence>
<proteinExistence type="predicted"/>
<dbReference type="AlphaFoldDB" id="A0A2R7UT56"/>
<organism evidence="2 3">
    <name type="scientific">Pseudomonas plecoglossicida</name>
    <dbReference type="NCBI Taxonomy" id="70775"/>
    <lineage>
        <taxon>Bacteria</taxon>
        <taxon>Pseudomonadati</taxon>
        <taxon>Pseudomonadota</taxon>
        <taxon>Gammaproteobacteria</taxon>
        <taxon>Pseudomonadales</taxon>
        <taxon>Pseudomonadaceae</taxon>
        <taxon>Pseudomonas</taxon>
    </lineage>
</organism>
<keyword evidence="1" id="KW-0472">Membrane</keyword>
<keyword evidence="1" id="KW-1133">Transmembrane helix</keyword>
<evidence type="ECO:0000313" key="2">
    <source>
        <dbReference type="EMBL" id="PTU53789.1"/>
    </source>
</evidence>
<comment type="caution">
    <text evidence="2">The sequence shown here is derived from an EMBL/GenBank/DDBJ whole genome shotgun (WGS) entry which is preliminary data.</text>
</comment>
<feature type="transmembrane region" description="Helical" evidence="1">
    <location>
        <begin position="43"/>
        <end position="66"/>
    </location>
</feature>
<gene>
    <name evidence="2" type="ORF">DBB42_02605</name>
</gene>
<keyword evidence="1" id="KW-0812">Transmembrane</keyword>
<accession>A0A2R7UT56</accession>